<dbReference type="Gene3D" id="2.130.10.10">
    <property type="entry name" value="YVTN repeat-like/Quinoprotein amine dehydrogenase"/>
    <property type="match status" value="2"/>
</dbReference>
<dbReference type="InterPro" id="IPR019775">
    <property type="entry name" value="WD40_repeat_CS"/>
</dbReference>
<keyword evidence="2" id="KW-0677">Repeat</keyword>
<dbReference type="GO" id="GO:0000472">
    <property type="term" value="P:endonucleolytic cleavage to generate mature 5'-end of SSU-rRNA from (SSU-rRNA, 5.8S rRNA, LSU-rRNA)"/>
    <property type="evidence" value="ECO:0007669"/>
    <property type="project" value="TreeGrafter"/>
</dbReference>
<dbReference type="InterPro" id="IPR036322">
    <property type="entry name" value="WD40_repeat_dom_sf"/>
</dbReference>
<reference evidence="5" key="2">
    <citation type="submission" date="2020-12" db="EMBL/GenBank/DDBJ databases">
        <title>New Spironucleus salmonicida genome in near-complete chromosomes.</title>
        <authorList>
            <person name="Xu F."/>
            <person name="Kurt Z."/>
            <person name="Jimenez-Gonzalez A."/>
            <person name="Astvaldsson A."/>
            <person name="Andersson J.O."/>
            <person name="Svard S.G."/>
        </authorList>
    </citation>
    <scope>NUCLEOTIDE SEQUENCE</scope>
    <source>
        <strain evidence="5">ATCC 50377</strain>
    </source>
</reference>
<gene>
    <name evidence="4" type="ORF">SS50377_15514</name>
    <name evidence="5" type="ORF">SS50377_24634</name>
</gene>
<keyword evidence="1 3" id="KW-0853">WD repeat</keyword>
<dbReference type="InterPro" id="IPR015943">
    <property type="entry name" value="WD40/YVTN_repeat-like_dom_sf"/>
</dbReference>
<evidence type="ECO:0000256" key="2">
    <source>
        <dbReference type="ARBA" id="ARBA00022737"/>
    </source>
</evidence>
<dbReference type="InterPro" id="IPR001680">
    <property type="entry name" value="WD40_rpt"/>
</dbReference>
<evidence type="ECO:0000313" key="5">
    <source>
        <dbReference type="EMBL" id="KAH0572523.1"/>
    </source>
</evidence>
<protein>
    <submittedName>
        <fullName evidence="4">WD domain, G-beta repeat-containing protein</fullName>
    </submittedName>
    <submittedName>
        <fullName evidence="5">WD40 repeat protein</fullName>
    </submittedName>
</protein>
<dbReference type="SMART" id="SM00320">
    <property type="entry name" value="WD40"/>
    <property type="match status" value="4"/>
</dbReference>
<feature type="repeat" description="WD" evidence="3">
    <location>
        <begin position="464"/>
        <end position="496"/>
    </location>
</feature>
<evidence type="ECO:0000313" key="6">
    <source>
        <dbReference type="Proteomes" id="UP000018208"/>
    </source>
</evidence>
<dbReference type="AlphaFoldDB" id="V6LLA4"/>
<dbReference type="PANTHER" id="PTHR19854:SF15">
    <property type="entry name" value="TRANSDUCIN BETA-LIKE PROTEIN 3"/>
    <property type="match status" value="1"/>
</dbReference>
<dbReference type="EMBL" id="AUWU02000005">
    <property type="protein sequence ID" value="KAH0572523.1"/>
    <property type="molecule type" value="Genomic_DNA"/>
</dbReference>
<evidence type="ECO:0000256" key="3">
    <source>
        <dbReference type="PROSITE-ProRule" id="PRU00221"/>
    </source>
</evidence>
<dbReference type="Proteomes" id="UP000018208">
    <property type="component" value="Unassembled WGS sequence"/>
</dbReference>
<sequence length="831" mass="94450">MNISSLSDPQTLLTQVTSKIPITIFNNQILSVHRNTLFFLQIPSLSLEKSIDFDNEITAITTSQTTIYIAFDLKINQNSGLITQFDAEMVKLHSISLQTPPHLLAADGQFLAACHGNSAKLYNNFKQIQQFQNVSKAVSVEINQDQAVIIYSEKTIQLSATDINEVSEHVPCAGIFYENSLLTSGRDNSLAIQQNQVISRNIFLNTKFYSMKQHGTKLICINDDGQLQIVDLSQIQFNKELVFSAIYPIFSNGKRISNCIQIEILQNYLFVIDYELTIFIIDLSTSILIENEFFTKTLSASSSQFGEILAIAKFNDKFVFSGSSSSFYIFDNQKSQNFCIAVSGHVEVVTHIQTFDLDDEKIVMSASADQIIFWREKEVTFENQEIGQFLQIQPNFEQTIQKQLVPFLEISLQTSQQVTALAFTHTKTRAILAYSCDKQIYTLELQKYLFLDNSGKFTPAFEKVTAHMDFINDIHFISTELLVSGSADKALSLWNVGHVTKTQKQEVISIFDIFTGKVNKKRSISIDSDQSNIQLIHSIPNLSKRTIWGISQFGKYLVVACGDKRVRIVQFASSELKVVKTIENFNFPVVRAQFLNEKQVLCLQNSGIISVHNIGTGEVDFVLSTQEFAQDILVTKSLKKSIKLNEEIEEERTDFGTFSFYWDSDAVLIGTSNGKILEMYNNTEEKNILRENEKVQEILNAQLFNNALNEDKYAAAVQLAIRQKDDKLLLEAITQCLVKNVQDVDFSEFKLTEFWQLLVTSVRWLRMAKKAQQGIFLLDNMTKYCRLKALKDAYGQNCEGLLNDGIRLLEKHRERIAVQRGQVRMIGVYEM</sequence>
<dbReference type="GO" id="GO:0030686">
    <property type="term" value="C:90S preribosome"/>
    <property type="evidence" value="ECO:0007669"/>
    <property type="project" value="TreeGrafter"/>
</dbReference>
<dbReference type="GO" id="GO:0005730">
    <property type="term" value="C:nucleolus"/>
    <property type="evidence" value="ECO:0007669"/>
    <property type="project" value="TreeGrafter"/>
</dbReference>
<dbReference type="GO" id="GO:0034511">
    <property type="term" value="F:U3 snoRNA binding"/>
    <property type="evidence" value="ECO:0007669"/>
    <property type="project" value="TreeGrafter"/>
</dbReference>
<evidence type="ECO:0000256" key="1">
    <source>
        <dbReference type="ARBA" id="ARBA00022574"/>
    </source>
</evidence>
<proteinExistence type="predicted"/>
<dbReference type="PROSITE" id="PS50082">
    <property type="entry name" value="WD_REPEATS_2"/>
    <property type="match status" value="1"/>
</dbReference>
<dbReference type="OrthoDB" id="5414888at2759"/>
<dbReference type="PROSITE" id="PS00678">
    <property type="entry name" value="WD_REPEATS_1"/>
    <property type="match status" value="1"/>
</dbReference>
<dbReference type="EMBL" id="KI546115">
    <property type="protein sequence ID" value="EST44516.1"/>
    <property type="molecule type" value="Genomic_DNA"/>
</dbReference>
<dbReference type="VEuPathDB" id="GiardiaDB:SS50377_24634"/>
<evidence type="ECO:0000313" key="4">
    <source>
        <dbReference type="EMBL" id="EST44516.1"/>
    </source>
</evidence>
<organism evidence="4">
    <name type="scientific">Spironucleus salmonicida</name>
    <dbReference type="NCBI Taxonomy" id="348837"/>
    <lineage>
        <taxon>Eukaryota</taxon>
        <taxon>Metamonada</taxon>
        <taxon>Diplomonadida</taxon>
        <taxon>Hexamitidae</taxon>
        <taxon>Hexamitinae</taxon>
        <taxon>Spironucleus</taxon>
    </lineage>
</organism>
<keyword evidence="6" id="KW-1185">Reference proteome</keyword>
<name>V6LLA4_9EUKA</name>
<dbReference type="SUPFAM" id="SSF50978">
    <property type="entry name" value="WD40 repeat-like"/>
    <property type="match status" value="2"/>
</dbReference>
<dbReference type="PANTHER" id="PTHR19854">
    <property type="entry name" value="TRANSDUCIN BETA-LIKE 3"/>
    <property type="match status" value="1"/>
</dbReference>
<reference evidence="4 5" key="1">
    <citation type="journal article" date="2014" name="PLoS Genet.">
        <title>The Genome of Spironucleus salmonicida Highlights a Fish Pathogen Adapted to Fluctuating Environments.</title>
        <authorList>
            <person name="Xu F."/>
            <person name="Jerlstrom-Hultqvist J."/>
            <person name="Einarsson E."/>
            <person name="Astvaldsson A."/>
            <person name="Svard S.G."/>
            <person name="Andersson J.O."/>
        </authorList>
    </citation>
    <scope>NUCLEOTIDE SEQUENCE</scope>
    <source>
        <strain evidence="5">ATCC 50377</strain>
    </source>
</reference>
<accession>V6LLA4</accession>
<dbReference type="GO" id="GO:0000480">
    <property type="term" value="P:endonucleolytic cleavage in 5'-ETS of tricistronic rRNA transcript (SSU-rRNA, 5.8S rRNA, LSU-rRNA)"/>
    <property type="evidence" value="ECO:0007669"/>
    <property type="project" value="TreeGrafter"/>
</dbReference>